<dbReference type="RefSeq" id="WP_166932942.1">
    <property type="nucleotide sequence ID" value="NZ_BAAADD010000003.1"/>
</dbReference>
<gene>
    <name evidence="1" type="ORF">GCM10008942_14980</name>
</gene>
<proteinExistence type="predicted"/>
<accession>A0ABN1EIN2</accession>
<dbReference type="EMBL" id="BAAADD010000003">
    <property type="protein sequence ID" value="GAA0567428.1"/>
    <property type="molecule type" value="Genomic_DNA"/>
</dbReference>
<dbReference type="PANTHER" id="PTHR35984">
    <property type="entry name" value="PERIPLASMIC SERINE PROTEASE"/>
    <property type="match status" value="1"/>
</dbReference>
<dbReference type="SUPFAM" id="SSF52096">
    <property type="entry name" value="ClpP/crotonase"/>
    <property type="match status" value="1"/>
</dbReference>
<evidence type="ECO:0000313" key="1">
    <source>
        <dbReference type="EMBL" id="GAA0567428.1"/>
    </source>
</evidence>
<dbReference type="Pfam" id="PF01972">
    <property type="entry name" value="SDH_protease"/>
    <property type="match status" value="1"/>
</dbReference>
<reference evidence="1 2" key="1">
    <citation type="journal article" date="2019" name="Int. J. Syst. Evol. Microbiol.">
        <title>The Global Catalogue of Microorganisms (GCM) 10K type strain sequencing project: providing services to taxonomists for standard genome sequencing and annotation.</title>
        <authorList>
            <consortium name="The Broad Institute Genomics Platform"/>
            <consortium name="The Broad Institute Genome Sequencing Center for Infectious Disease"/>
            <person name="Wu L."/>
            <person name="Ma J."/>
        </authorList>
    </citation>
    <scope>NUCLEOTIDE SEQUENCE [LARGE SCALE GENOMIC DNA]</scope>
    <source>
        <strain evidence="1 2">JCM 15089</strain>
    </source>
</reference>
<keyword evidence="2" id="KW-1185">Reference proteome</keyword>
<dbReference type="Proteomes" id="UP001499951">
    <property type="component" value="Unassembled WGS sequence"/>
</dbReference>
<evidence type="ECO:0000313" key="2">
    <source>
        <dbReference type="Proteomes" id="UP001499951"/>
    </source>
</evidence>
<protein>
    <submittedName>
        <fullName evidence="1">Uncharacterized protein</fullName>
    </submittedName>
</protein>
<dbReference type="InterPro" id="IPR029045">
    <property type="entry name" value="ClpP/crotonase-like_dom_sf"/>
</dbReference>
<comment type="caution">
    <text evidence="1">The sequence shown here is derived from an EMBL/GenBank/DDBJ whole genome shotgun (WGS) entry which is preliminary data.</text>
</comment>
<organism evidence="1 2">
    <name type="scientific">Rhizomicrobium electricum</name>
    <dbReference type="NCBI Taxonomy" id="480070"/>
    <lineage>
        <taxon>Bacteria</taxon>
        <taxon>Pseudomonadati</taxon>
        <taxon>Pseudomonadota</taxon>
        <taxon>Alphaproteobacteria</taxon>
        <taxon>Micropepsales</taxon>
        <taxon>Micropepsaceae</taxon>
        <taxon>Rhizomicrobium</taxon>
    </lineage>
</organism>
<sequence>MATRDVRFYSDGAVRFLAAASARRNSIENDWIHTQRELQALWPRPGRTVLALIHEGDEGLDAEDATDLLTVLAQLNPDDPVDVILHTHGGSATAANRIAAALIGRRNTAAFVPFYAESAGTEVALACEEIHLGNDANLTPIDIHIEGTPARDLVELARKAGPRASETLRLAAKVAERALKDEAQTIDSLIHPNHKKAKARISLARRLTNGRSYHAELIRFAAAKELGINVSRGVPAALYRFIGTRRAQLRQLRELESQIKFIHRREPEPHLEAALGTA</sequence>
<dbReference type="PANTHER" id="PTHR35984:SF1">
    <property type="entry name" value="PERIPLASMIC SERINE PROTEASE"/>
    <property type="match status" value="1"/>
</dbReference>
<dbReference type="InterPro" id="IPR002825">
    <property type="entry name" value="Pept_S49_ser-pept_pro"/>
</dbReference>
<name>A0ABN1EIN2_9PROT</name>
<dbReference type="Gene3D" id="3.90.226.10">
    <property type="entry name" value="2-enoyl-CoA Hydratase, Chain A, domain 1"/>
    <property type="match status" value="1"/>
</dbReference>